<dbReference type="InterPro" id="IPR050755">
    <property type="entry name" value="TRAFAC_YlqF/YawG_RiboMat"/>
</dbReference>
<feature type="region of interest" description="Disordered" evidence="6">
    <location>
        <begin position="546"/>
        <end position="566"/>
    </location>
</feature>
<keyword evidence="4 5" id="KW-0539">Nucleus</keyword>
<protein>
    <recommendedName>
        <fullName evidence="5">Nucleolar GTP-binding protein 2</fullName>
    </recommendedName>
</protein>
<feature type="compositionally biased region" description="Polar residues" evidence="6">
    <location>
        <begin position="44"/>
        <end position="53"/>
    </location>
</feature>
<organism evidence="8 9">
    <name type="scientific">Meloidogyne javanica</name>
    <name type="common">Root-knot nematode worm</name>
    <dbReference type="NCBI Taxonomy" id="6303"/>
    <lineage>
        <taxon>Eukaryota</taxon>
        <taxon>Metazoa</taxon>
        <taxon>Ecdysozoa</taxon>
        <taxon>Nematoda</taxon>
        <taxon>Chromadorea</taxon>
        <taxon>Rhabditida</taxon>
        <taxon>Tylenchina</taxon>
        <taxon>Tylenchomorpha</taxon>
        <taxon>Tylenchoidea</taxon>
        <taxon>Meloidogynidae</taxon>
        <taxon>Meloidogyninae</taxon>
        <taxon>Meloidogyne</taxon>
        <taxon>Meloidogyne incognita group</taxon>
    </lineage>
</organism>
<name>A0A915MGM5_MELJA</name>
<evidence type="ECO:0000259" key="7">
    <source>
        <dbReference type="PROSITE" id="PS51721"/>
    </source>
</evidence>
<dbReference type="WBParaSite" id="scaffold35865_cov297.g22811">
    <property type="protein sequence ID" value="scaffold35865_cov297.g22811"/>
    <property type="gene ID" value="scaffold35865_cov297.g22811"/>
</dbReference>
<dbReference type="InterPro" id="IPR030378">
    <property type="entry name" value="G_CP_dom"/>
</dbReference>
<dbReference type="PROSITE" id="PS51721">
    <property type="entry name" value="G_CP"/>
    <property type="match status" value="1"/>
</dbReference>
<dbReference type="Gene3D" id="3.40.50.300">
    <property type="entry name" value="P-loop containing nucleotide triphosphate hydrolases"/>
    <property type="match status" value="1"/>
</dbReference>
<evidence type="ECO:0000256" key="5">
    <source>
        <dbReference type="RuleBase" id="RU364023"/>
    </source>
</evidence>
<dbReference type="PANTHER" id="PTHR11089">
    <property type="entry name" value="GTP-BINDING PROTEIN-RELATED"/>
    <property type="match status" value="1"/>
</dbReference>
<dbReference type="Pfam" id="PF01926">
    <property type="entry name" value="MMR_HSR1"/>
    <property type="match status" value="1"/>
</dbReference>
<comment type="subcellular location">
    <subcellularLocation>
        <location evidence="1 5">Nucleus</location>
        <location evidence="1 5">Nucleolus</location>
    </subcellularLocation>
</comment>
<keyword evidence="3 5" id="KW-0342">GTP-binding</keyword>
<dbReference type="Proteomes" id="UP000887561">
    <property type="component" value="Unplaced"/>
</dbReference>
<dbReference type="CDD" id="cd01858">
    <property type="entry name" value="NGP_1"/>
    <property type="match status" value="1"/>
</dbReference>
<feature type="compositionally biased region" description="Basic and acidic residues" evidence="6">
    <location>
        <begin position="1"/>
        <end position="11"/>
    </location>
</feature>
<proteinExistence type="inferred from homology"/>
<evidence type="ECO:0000313" key="9">
    <source>
        <dbReference type="WBParaSite" id="scaffold35865_cov297.g22811"/>
    </source>
</evidence>
<feature type="domain" description="CP-type G" evidence="7">
    <location>
        <begin position="210"/>
        <end position="386"/>
    </location>
</feature>
<dbReference type="InterPro" id="IPR006073">
    <property type="entry name" value="GTP-bd"/>
</dbReference>
<comment type="similarity">
    <text evidence="5">Belongs to the TRAFAC class YlqF/YawG GTPase family. NOG2 subfamily.</text>
</comment>
<dbReference type="InterPro" id="IPR012971">
    <property type="entry name" value="NOG2_N_dom"/>
</dbReference>
<dbReference type="GO" id="GO:0005730">
    <property type="term" value="C:nucleolus"/>
    <property type="evidence" value="ECO:0007669"/>
    <property type="project" value="UniProtKB-SubCell"/>
</dbReference>
<evidence type="ECO:0000313" key="8">
    <source>
        <dbReference type="Proteomes" id="UP000887561"/>
    </source>
</evidence>
<dbReference type="PANTHER" id="PTHR11089:SF9">
    <property type="entry name" value="NUCLEOLAR GTP-BINDING PROTEIN 2"/>
    <property type="match status" value="1"/>
</dbReference>
<accession>A0A915MGM5</accession>
<reference evidence="9" key="1">
    <citation type="submission" date="2022-11" db="UniProtKB">
        <authorList>
            <consortium name="WormBaseParasite"/>
        </authorList>
    </citation>
    <scope>IDENTIFICATION</scope>
</reference>
<evidence type="ECO:0000256" key="2">
    <source>
        <dbReference type="ARBA" id="ARBA00022741"/>
    </source>
</evidence>
<evidence type="ECO:0000256" key="6">
    <source>
        <dbReference type="SAM" id="MobiDB-lite"/>
    </source>
</evidence>
<evidence type="ECO:0000256" key="3">
    <source>
        <dbReference type="ARBA" id="ARBA00023134"/>
    </source>
</evidence>
<dbReference type="AlphaFoldDB" id="A0A915MGM5"/>
<keyword evidence="8" id="KW-1185">Reference proteome</keyword>
<dbReference type="SUPFAM" id="SSF52540">
    <property type="entry name" value="P-loop containing nucleoside triphosphate hydrolases"/>
    <property type="match status" value="1"/>
</dbReference>
<sequence>MSKTKKDDSNSKFKRKKGGGDGKKLRSNHSLNPERKVTGKITGSGPTMRSKSTINRLRMYKNFKPKRNAQGKITKEAPFQGTLKSGTVARVEPHRRWFGNTRVVGQDQLQQFQEEMGKILFDPFQVVMRQTRAPISLLQEKAKQQRVHILDTQSFEHTFGKKAQRKRATLNVDNLEEKDRYLVVNQAKAMEERTENPTPLFKAGQSARVWSELYKVLFKNGKVYQISLKVIDSSDVLLEVLDARDPMGTRCRQVEQFLSKEKPHKHLVLVLNKVDLVPNWVTKKWMQILSKEMPTIAFHASIQHSFGKGSLINLLRQFYKLHRKERKQISIGLIGYPNVGKSSVVNTLRNKKVCKTAPLAGETKVWQYVTMMKGIYLIDCPGVVYPPHGDSETDLVLKGVVRVENVPDPENHITAVLDRVQPEHLLQHYAHIFNKEEERNEEKEKRTFLTNFEEFLSRRPINLVEEDEKVDAMTDSECVPDDGKMLDEEEIFELKDEEVFYLDHEKFETKWLTRLVYTLQPINPHIAVLPTLCNFLMPPLNPIDGPRRSLESPQLSEREKSQIIEK</sequence>
<evidence type="ECO:0000256" key="1">
    <source>
        <dbReference type="ARBA" id="ARBA00004604"/>
    </source>
</evidence>
<dbReference type="Pfam" id="PF08153">
    <property type="entry name" value="NGP1NT"/>
    <property type="match status" value="1"/>
</dbReference>
<feature type="region of interest" description="Disordered" evidence="6">
    <location>
        <begin position="1"/>
        <end position="53"/>
    </location>
</feature>
<comment type="function">
    <text evidence="5">GTPase that associates with pre-60S ribosomal subunits in the nucleolus and is required for their nuclear export and maturation.</text>
</comment>
<dbReference type="GO" id="GO:0005525">
    <property type="term" value="F:GTP binding"/>
    <property type="evidence" value="ECO:0007669"/>
    <property type="project" value="UniProtKB-KW"/>
</dbReference>
<dbReference type="FunFam" id="3.40.50.300:FF:000559">
    <property type="entry name" value="Nuclear/nucleolar GTPase 2"/>
    <property type="match status" value="1"/>
</dbReference>
<evidence type="ECO:0000256" key="4">
    <source>
        <dbReference type="ARBA" id="ARBA00023242"/>
    </source>
</evidence>
<keyword evidence="2 5" id="KW-0547">Nucleotide-binding</keyword>
<dbReference type="InterPro" id="IPR027417">
    <property type="entry name" value="P-loop_NTPase"/>
</dbReference>
<dbReference type="InterPro" id="IPR024929">
    <property type="entry name" value="GNL2_CP_dom"/>
</dbReference>